<keyword evidence="3" id="KW-1185">Reference proteome</keyword>
<comment type="caution">
    <text evidence="2">The sequence shown here is derived from an EMBL/GenBank/DDBJ whole genome shotgun (WGS) entry which is preliminary data.</text>
</comment>
<dbReference type="RefSeq" id="WP_132701280.1">
    <property type="nucleotide sequence ID" value="NZ_SLZR01000006.1"/>
</dbReference>
<evidence type="ECO:0000313" key="3">
    <source>
        <dbReference type="Proteomes" id="UP000295793"/>
    </source>
</evidence>
<keyword evidence="1" id="KW-0812">Transmembrane</keyword>
<dbReference type="EMBL" id="SLZR01000006">
    <property type="protein sequence ID" value="TCS41305.1"/>
    <property type="molecule type" value="Genomic_DNA"/>
</dbReference>
<protein>
    <submittedName>
        <fullName evidence="2">Uncharacterized protein</fullName>
    </submittedName>
</protein>
<evidence type="ECO:0000313" key="2">
    <source>
        <dbReference type="EMBL" id="TCS41305.1"/>
    </source>
</evidence>
<keyword evidence="1" id="KW-0472">Membrane</keyword>
<feature type="transmembrane region" description="Helical" evidence="1">
    <location>
        <begin position="149"/>
        <end position="172"/>
    </location>
</feature>
<dbReference type="OrthoDB" id="6160351at2"/>
<dbReference type="AlphaFoldDB" id="A0A4R3I7P0"/>
<proteinExistence type="predicted"/>
<reference evidence="2 3" key="1">
    <citation type="submission" date="2019-03" db="EMBL/GenBank/DDBJ databases">
        <title>Genomic Encyclopedia of Archaeal and Bacterial Type Strains, Phase II (KMG-II): from individual species to whole genera.</title>
        <authorList>
            <person name="Goeker M."/>
        </authorList>
    </citation>
    <scope>NUCLEOTIDE SEQUENCE [LARGE SCALE GENOMIC DNA]</scope>
    <source>
        <strain evidence="2 3">DSM 15388</strain>
    </source>
</reference>
<name>A0A4R3I7P0_9GAMM</name>
<feature type="transmembrane region" description="Helical" evidence="1">
    <location>
        <begin position="187"/>
        <end position="208"/>
    </location>
</feature>
<dbReference type="Proteomes" id="UP000295793">
    <property type="component" value="Unassembled WGS sequence"/>
</dbReference>
<gene>
    <name evidence="2" type="ORF">BCF53_10636</name>
</gene>
<accession>A0A4R3I7P0</accession>
<keyword evidence="1" id="KW-1133">Transmembrane helix</keyword>
<organism evidence="2 3">
    <name type="scientific">Reinekea marinisedimentorum</name>
    <dbReference type="NCBI Taxonomy" id="230495"/>
    <lineage>
        <taxon>Bacteria</taxon>
        <taxon>Pseudomonadati</taxon>
        <taxon>Pseudomonadota</taxon>
        <taxon>Gammaproteobacteria</taxon>
        <taxon>Oceanospirillales</taxon>
        <taxon>Saccharospirillaceae</taxon>
        <taxon>Reinekea</taxon>
    </lineage>
</organism>
<sequence>MTHFNERLPEYKKVGFLTRLSWLGRTGKTDGERISEFPQVKYKSTAIGFEKINGLPHTRNAIHSKGTHNLLHSIQSIGGQSLVNNTRCHEYLALDDGADAIENQKILLTDKKSYVRHKIDELTDNLIGYKPSVYEFPNALKIASVWFQFLRIITGLLAFVVYGFMLIFGFLVDLLTLGMRDAIGNSLFFFTNPFMFYCFALLPLYWLVLKFLTHIGVTDLFDPAFIPGSALRRDLGALRTISKRKGITEIPFEELEARTTTMWDGGNRAMCKLYLAHKYSKDGVVYGAPNQQAWYVGVLWEFFQHFMDVSRPLPDVPEFEPYRHLDPTTRKWDEEHNRPRWLWRDMSQDDYRALVEESIAAAQTYPFLNPDAVEEENWKPAGEGDHWYQQG</sequence>
<evidence type="ECO:0000256" key="1">
    <source>
        <dbReference type="SAM" id="Phobius"/>
    </source>
</evidence>